<evidence type="ECO:0000313" key="3">
    <source>
        <dbReference type="Proteomes" id="UP000078250"/>
    </source>
</evidence>
<evidence type="ECO:0000256" key="1">
    <source>
        <dbReference type="SAM" id="Phobius"/>
    </source>
</evidence>
<reference evidence="2 3" key="1">
    <citation type="submission" date="2016-04" db="EMBL/GenBank/DDBJ databases">
        <title>ATOL: Assembling a taxonomically balanced genome-scale reconstruction of the evolutionary history of the Enterobacteriaceae.</title>
        <authorList>
            <person name="Plunkett G.III."/>
            <person name="Neeno-Eckwall E.C."/>
            <person name="Glasner J.D."/>
            <person name="Perna N.T."/>
        </authorList>
    </citation>
    <scope>NUCLEOTIDE SEQUENCE [LARGE SCALE GENOMIC DNA]</scope>
    <source>
        <strain evidence="2 3">ATCC 700826</strain>
    </source>
</reference>
<dbReference type="RefSeq" id="WP_064720924.1">
    <property type="nucleotide sequence ID" value="NZ_LXEV01000032.1"/>
</dbReference>
<keyword evidence="1" id="KW-1133">Transmembrane helix</keyword>
<keyword evidence="1" id="KW-0812">Transmembrane</keyword>
<feature type="transmembrane region" description="Helical" evidence="1">
    <location>
        <begin position="317"/>
        <end position="338"/>
    </location>
</feature>
<feature type="transmembrane region" description="Helical" evidence="1">
    <location>
        <begin position="124"/>
        <end position="145"/>
    </location>
</feature>
<protein>
    <submittedName>
        <fullName evidence="2">Uncharacterized protein</fullName>
    </submittedName>
</protein>
<evidence type="ECO:0000313" key="2">
    <source>
        <dbReference type="EMBL" id="OAT45466.1"/>
    </source>
</evidence>
<name>A0AAJ3LSS0_PROHU</name>
<gene>
    <name evidence="2" type="ORF">M997_3015</name>
</gene>
<feature type="transmembrane region" description="Helical" evidence="1">
    <location>
        <begin position="98"/>
        <end position="118"/>
    </location>
</feature>
<organism evidence="2 3">
    <name type="scientific">Proteus hauseri ATCC 700826</name>
    <dbReference type="NCBI Taxonomy" id="1354271"/>
    <lineage>
        <taxon>Bacteria</taxon>
        <taxon>Pseudomonadati</taxon>
        <taxon>Pseudomonadota</taxon>
        <taxon>Gammaproteobacteria</taxon>
        <taxon>Enterobacterales</taxon>
        <taxon>Morganellaceae</taxon>
        <taxon>Proteus</taxon>
    </lineage>
</organism>
<keyword evidence="1" id="KW-0472">Membrane</keyword>
<sequence>MKDYFLNVKLEQCDFDQGEISPKGMVRIIASGNTFYFNEEDFTQSQTFLKRLKLGDELKICAELLKDGSFWVQWIAHSTKGRLEPERTFTLTTKQKKWLFIALISTVIGSWWTYFSLMTLDFNFLLVISTILAIGFVIAGTSYMVEKMYFCFKLLRPKHKKRLKALDSVLANKYSILSDGIQLIIPKIKQPILEKLIINKKSIAKFKQSQVKRIRGKINIHHVDRVTIYQRGSNYSLTKTLFQIDNIPFILSYRDRYFYSDHNLFMANGDDIELFYWQSPNNSSTPVILGVYNHTDGGAYTITAQAYISHQQAKNPIMFAFGATTAFVFSIFAFFAISEVYEKGNYWDKWDWLSIGDTFLGMGIIFTVIMSGIMFLILLFSNLYIVFSAKGMSSYQTYFLLQEQRMKREQSLYITGLSL</sequence>
<proteinExistence type="predicted"/>
<feature type="transmembrane region" description="Helical" evidence="1">
    <location>
        <begin position="358"/>
        <end position="387"/>
    </location>
</feature>
<dbReference type="Proteomes" id="UP000078250">
    <property type="component" value="Unassembled WGS sequence"/>
</dbReference>
<comment type="caution">
    <text evidence="2">The sequence shown here is derived from an EMBL/GenBank/DDBJ whole genome shotgun (WGS) entry which is preliminary data.</text>
</comment>
<keyword evidence="3" id="KW-1185">Reference proteome</keyword>
<dbReference type="AlphaFoldDB" id="A0AAJ3LSS0"/>
<dbReference type="EMBL" id="LXEV01000032">
    <property type="protein sequence ID" value="OAT45466.1"/>
    <property type="molecule type" value="Genomic_DNA"/>
</dbReference>
<accession>A0AAJ3LSS0</accession>